<evidence type="ECO:0000256" key="1">
    <source>
        <dbReference type="SAM" id="MobiDB-lite"/>
    </source>
</evidence>
<evidence type="ECO:0000313" key="2">
    <source>
        <dbReference type="EMBL" id="CAA9221901.1"/>
    </source>
</evidence>
<dbReference type="AlphaFoldDB" id="A0A6J4HFP4"/>
<feature type="non-terminal residue" evidence="2">
    <location>
        <position position="1"/>
    </location>
</feature>
<accession>A0A6J4HFP4</accession>
<feature type="region of interest" description="Disordered" evidence="1">
    <location>
        <begin position="25"/>
        <end position="75"/>
    </location>
</feature>
<dbReference type="EMBL" id="CADCTL010000050">
    <property type="protein sequence ID" value="CAA9221901.1"/>
    <property type="molecule type" value="Genomic_DNA"/>
</dbReference>
<proteinExistence type="predicted"/>
<name>A0A6J4HFP4_9PROT</name>
<feature type="non-terminal residue" evidence="2">
    <location>
        <position position="75"/>
    </location>
</feature>
<protein>
    <submittedName>
        <fullName evidence="2">Uncharacterized protein</fullName>
    </submittedName>
</protein>
<feature type="compositionally biased region" description="Low complexity" evidence="1">
    <location>
        <begin position="47"/>
        <end position="58"/>
    </location>
</feature>
<reference evidence="2" key="1">
    <citation type="submission" date="2020-02" db="EMBL/GenBank/DDBJ databases">
        <authorList>
            <person name="Meier V. D."/>
        </authorList>
    </citation>
    <scope>NUCLEOTIDE SEQUENCE</scope>
    <source>
        <strain evidence="2">AVDCRST_MAG04</strain>
    </source>
</reference>
<organism evidence="2">
    <name type="scientific">uncultured Acetobacteraceae bacterium</name>
    <dbReference type="NCBI Taxonomy" id="169975"/>
    <lineage>
        <taxon>Bacteria</taxon>
        <taxon>Pseudomonadati</taxon>
        <taxon>Pseudomonadota</taxon>
        <taxon>Alphaproteobacteria</taxon>
        <taxon>Acetobacterales</taxon>
        <taxon>Acetobacteraceae</taxon>
        <taxon>environmental samples</taxon>
    </lineage>
</organism>
<gene>
    <name evidence="2" type="ORF">AVDCRST_MAG04-666</name>
</gene>
<sequence>AHHRGSRGRTWRPHRRGAGIECVLRRRAGGHADGSGRAGAGRRKRPGVPLGPALVLPRPRGRFARPSPRWAALPL</sequence>